<comment type="caution">
    <text evidence="4">The sequence shown here is derived from an EMBL/GenBank/DDBJ whole genome shotgun (WGS) entry which is preliminary data.</text>
</comment>
<evidence type="ECO:0000256" key="2">
    <source>
        <dbReference type="SAM" id="SignalP"/>
    </source>
</evidence>
<feature type="signal peptide" evidence="2">
    <location>
        <begin position="1"/>
        <end position="22"/>
    </location>
</feature>
<reference evidence="4" key="1">
    <citation type="submission" date="2022-01" db="EMBL/GenBank/DDBJ databases">
        <title>Genome Sequence Resource for Two Populations of Ditylenchus destructor, the Migratory Endoparasitic Phytonematode.</title>
        <authorList>
            <person name="Zhang H."/>
            <person name="Lin R."/>
            <person name="Xie B."/>
        </authorList>
    </citation>
    <scope>NUCLEOTIDE SEQUENCE</scope>
    <source>
        <strain evidence="4">BazhouSP</strain>
    </source>
</reference>
<dbReference type="EMBL" id="JAKKPZ010000389">
    <property type="protein sequence ID" value="KAI1695596.1"/>
    <property type="molecule type" value="Genomic_DNA"/>
</dbReference>
<evidence type="ECO:0000256" key="1">
    <source>
        <dbReference type="ARBA" id="ARBA00023157"/>
    </source>
</evidence>
<sequence>MSIVKLIFLFQLLFTAICGCESRECVGDGIYVDFPREETRKAGERSDGRHCSDIPHNLKMFEDEDTPTSACNHKYCPSCILVLREYCLPLDDKNFCQPLRAQLKHEVCRIVGMDHVCDDADFPDGTEKICKAIGAHCDGLCGDVIKRIGNATVLIDERRATPYKICKAFNLC</sequence>
<protein>
    <recommendedName>
        <fullName evidence="3">Saposin B-type domain-containing protein</fullName>
    </recommendedName>
</protein>
<dbReference type="InterPro" id="IPR008139">
    <property type="entry name" value="SaposinB_dom"/>
</dbReference>
<organism evidence="4 5">
    <name type="scientific">Ditylenchus destructor</name>
    <dbReference type="NCBI Taxonomy" id="166010"/>
    <lineage>
        <taxon>Eukaryota</taxon>
        <taxon>Metazoa</taxon>
        <taxon>Ecdysozoa</taxon>
        <taxon>Nematoda</taxon>
        <taxon>Chromadorea</taxon>
        <taxon>Rhabditida</taxon>
        <taxon>Tylenchina</taxon>
        <taxon>Tylenchomorpha</taxon>
        <taxon>Sphaerularioidea</taxon>
        <taxon>Anguinidae</taxon>
        <taxon>Anguininae</taxon>
        <taxon>Ditylenchus</taxon>
    </lineage>
</organism>
<dbReference type="PROSITE" id="PS51257">
    <property type="entry name" value="PROKAR_LIPOPROTEIN"/>
    <property type="match status" value="1"/>
</dbReference>
<dbReference type="Proteomes" id="UP001201812">
    <property type="component" value="Unassembled WGS sequence"/>
</dbReference>
<evidence type="ECO:0000313" key="4">
    <source>
        <dbReference type="EMBL" id="KAI1695596.1"/>
    </source>
</evidence>
<dbReference type="AlphaFoldDB" id="A0AAD4MIR3"/>
<proteinExistence type="predicted"/>
<gene>
    <name evidence="4" type="ORF">DdX_19501</name>
</gene>
<dbReference type="PROSITE" id="PS50015">
    <property type="entry name" value="SAP_B"/>
    <property type="match status" value="1"/>
</dbReference>
<keyword evidence="1" id="KW-1015">Disulfide bond</keyword>
<feature type="chain" id="PRO_5042107706" description="Saposin B-type domain-containing protein" evidence="2">
    <location>
        <begin position="23"/>
        <end position="172"/>
    </location>
</feature>
<feature type="domain" description="Saposin B-type" evidence="3">
    <location>
        <begin position="72"/>
        <end position="172"/>
    </location>
</feature>
<evidence type="ECO:0000313" key="5">
    <source>
        <dbReference type="Proteomes" id="UP001201812"/>
    </source>
</evidence>
<keyword evidence="5" id="KW-1185">Reference proteome</keyword>
<name>A0AAD4MIR3_9BILA</name>
<accession>A0AAD4MIR3</accession>
<evidence type="ECO:0000259" key="3">
    <source>
        <dbReference type="PROSITE" id="PS50015"/>
    </source>
</evidence>
<keyword evidence="2" id="KW-0732">Signal</keyword>